<dbReference type="Pfam" id="PF02626">
    <property type="entry name" value="CT_A_B"/>
    <property type="match status" value="1"/>
</dbReference>
<reference evidence="6 7" key="1">
    <citation type="submission" date="2020-07" db="EMBL/GenBank/DDBJ databases">
        <title>Sequencing the genomes of 1000 actinobacteria strains.</title>
        <authorList>
            <person name="Klenk H.-P."/>
        </authorList>
    </citation>
    <scope>NUCLEOTIDE SEQUENCE [LARGE SCALE GENOMIC DNA]</scope>
    <source>
        <strain evidence="6 7">DSM 7487</strain>
    </source>
</reference>
<keyword evidence="7" id="KW-1185">Reference proteome</keyword>
<feature type="domain" description="Carboxyltransferase" evidence="4">
    <location>
        <begin position="7"/>
        <end position="197"/>
    </location>
</feature>
<keyword evidence="3" id="KW-0067">ATP-binding</keyword>
<dbReference type="InterPro" id="IPR029000">
    <property type="entry name" value="Cyclophilin-like_dom_sf"/>
</dbReference>
<dbReference type="InterPro" id="IPR052708">
    <property type="entry name" value="PxpC"/>
</dbReference>
<protein>
    <submittedName>
        <fullName evidence="6">KipI family sensor histidine kinase inhibitor</fullName>
    </submittedName>
</protein>
<keyword evidence="1" id="KW-0547">Nucleotide-binding</keyword>
<dbReference type="Proteomes" id="UP000521922">
    <property type="component" value="Unassembled WGS sequence"/>
</dbReference>
<proteinExistence type="predicted"/>
<dbReference type="AlphaFoldDB" id="A0A7Y9J1H5"/>
<dbReference type="SUPFAM" id="SSF160467">
    <property type="entry name" value="PH0987 N-terminal domain-like"/>
    <property type="match status" value="1"/>
</dbReference>
<evidence type="ECO:0000313" key="6">
    <source>
        <dbReference type="EMBL" id="NYD23152.1"/>
    </source>
</evidence>
<evidence type="ECO:0000259" key="4">
    <source>
        <dbReference type="SMART" id="SM00796"/>
    </source>
</evidence>
<keyword evidence="2" id="KW-0378">Hydrolase</keyword>
<dbReference type="GO" id="GO:0005524">
    <property type="term" value="F:ATP binding"/>
    <property type="evidence" value="ECO:0007669"/>
    <property type="project" value="UniProtKB-KW"/>
</dbReference>
<dbReference type="Gene3D" id="2.40.100.10">
    <property type="entry name" value="Cyclophilin-like"/>
    <property type="match status" value="2"/>
</dbReference>
<comment type="caution">
    <text evidence="6">The sequence shown here is derived from an EMBL/GenBank/DDBJ whole genome shotgun (WGS) entry which is preliminary data.</text>
</comment>
<dbReference type="InterPro" id="IPR003778">
    <property type="entry name" value="CT_A_B"/>
</dbReference>
<sequence>MSTGAAVRFLPCGSDGLLVEVAGLEESLALHASLHADPLPGTTELVPAARTVLVRFRPELTDAAELAARIRERPLTAAPAGPGALVEVPVHYDGADLEEVARLCGTTPAEVVRRHTGATWTVAFTGFAPGFAYLAGDDPVLDVPRRSSPRTAIPAGAVGLAGRFSGVYPRASPGGWQLLGRTELAVWDLTRPEPALLRPGVRVRFVEVPAGGPAPGPPTVPGVPGVPGLEETPEPFLEVLAPGAQTLVEDLGRPGRSAQGLSRSGAVDRGALRRANRLVGNPPGAPALEVAAGGLRVRAHGRSVLALTGAPAPLLVSTRTGTVEVPAQRPFALDDGEELHVGTPPRGVRSVLAVRGGVAATAVLGSSSTDLLSGTGPAPVRAGDRLPVGAAPGGAVVPWTDPDPEPPAAGDVVVLDVVLGPRDDWFTPAAVRRFCDQEWVVTPRSNRVGLRLDGEPLERAVTGELPSEGTVPGAVQVPPDGRPVVFAADHPVTGGYPVIACVAAHHLDLLAQVPAGARVRFHPVLREGEPA</sequence>
<accession>A0A7Y9J1H5</accession>
<organism evidence="6 7">
    <name type="scientific">Kineococcus aurantiacus</name>
    <dbReference type="NCBI Taxonomy" id="37633"/>
    <lineage>
        <taxon>Bacteria</taxon>
        <taxon>Bacillati</taxon>
        <taxon>Actinomycetota</taxon>
        <taxon>Actinomycetes</taxon>
        <taxon>Kineosporiales</taxon>
        <taxon>Kineosporiaceae</taxon>
        <taxon>Kineococcus</taxon>
    </lineage>
</organism>
<name>A0A7Y9J1H5_9ACTN</name>
<dbReference type="SMART" id="SM00796">
    <property type="entry name" value="AHS1"/>
    <property type="match status" value="1"/>
</dbReference>
<dbReference type="RefSeq" id="WP_343078010.1">
    <property type="nucleotide sequence ID" value="NZ_BAAAGN010000010.1"/>
</dbReference>
<dbReference type="InterPro" id="IPR003833">
    <property type="entry name" value="CT_C_D"/>
</dbReference>
<evidence type="ECO:0000256" key="1">
    <source>
        <dbReference type="ARBA" id="ARBA00022741"/>
    </source>
</evidence>
<dbReference type="Pfam" id="PF02682">
    <property type="entry name" value="CT_C_D"/>
    <property type="match status" value="1"/>
</dbReference>
<dbReference type="PANTHER" id="PTHR43309">
    <property type="entry name" value="5-OXOPROLINASE SUBUNIT C"/>
    <property type="match status" value="1"/>
</dbReference>
<dbReference type="PANTHER" id="PTHR43309:SF3">
    <property type="entry name" value="5-OXOPROLINASE SUBUNIT C"/>
    <property type="match status" value="1"/>
</dbReference>
<evidence type="ECO:0000256" key="2">
    <source>
        <dbReference type="ARBA" id="ARBA00022801"/>
    </source>
</evidence>
<evidence type="ECO:0000259" key="5">
    <source>
        <dbReference type="SMART" id="SM00797"/>
    </source>
</evidence>
<evidence type="ECO:0000313" key="7">
    <source>
        <dbReference type="Proteomes" id="UP000521922"/>
    </source>
</evidence>
<dbReference type="EMBL" id="JACCBB010000001">
    <property type="protein sequence ID" value="NYD23152.1"/>
    <property type="molecule type" value="Genomic_DNA"/>
</dbReference>
<dbReference type="Gene3D" id="3.30.1360.40">
    <property type="match status" value="1"/>
</dbReference>
<dbReference type="NCBIfam" id="TIGR00724">
    <property type="entry name" value="urea_amlyse_rel"/>
    <property type="match status" value="1"/>
</dbReference>
<dbReference type="SMART" id="SM00797">
    <property type="entry name" value="AHS2"/>
    <property type="match status" value="1"/>
</dbReference>
<dbReference type="SUPFAM" id="SSF50891">
    <property type="entry name" value="Cyclophilin-like"/>
    <property type="match status" value="2"/>
</dbReference>
<evidence type="ECO:0000256" key="3">
    <source>
        <dbReference type="ARBA" id="ARBA00022840"/>
    </source>
</evidence>
<gene>
    <name evidence="6" type="ORF">BJ968_002692</name>
</gene>
<feature type="domain" description="Carboxyltransferase" evidence="5">
    <location>
        <begin position="258"/>
        <end position="531"/>
    </location>
</feature>
<dbReference type="GO" id="GO:0016787">
    <property type="term" value="F:hydrolase activity"/>
    <property type="evidence" value="ECO:0007669"/>
    <property type="project" value="UniProtKB-KW"/>
</dbReference>